<dbReference type="Proteomes" id="UP000604273">
    <property type="component" value="Unassembled WGS sequence"/>
</dbReference>
<accession>A0A8H4TL06</accession>
<dbReference type="OrthoDB" id="5020061at2759"/>
<protein>
    <submittedName>
        <fullName evidence="1">Uncharacterized protein</fullName>
    </submittedName>
</protein>
<dbReference type="AlphaFoldDB" id="A0A8H4TL06"/>
<proteinExistence type="predicted"/>
<keyword evidence="2" id="KW-1185">Reference proteome</keyword>
<evidence type="ECO:0000313" key="2">
    <source>
        <dbReference type="Proteomes" id="UP000604273"/>
    </source>
</evidence>
<name>A0A8H4TL06_9HYPO</name>
<reference evidence="1" key="1">
    <citation type="journal article" date="2020" name="BMC Genomics">
        <title>Correction to: Identification and distribution of gene clusters required for synthesis of sphingolipid metabolism inhibitors in diverse species of the filamentous fungus Fusarium.</title>
        <authorList>
            <person name="Kim H.S."/>
            <person name="Lohmar J.M."/>
            <person name="Busman M."/>
            <person name="Brown D.W."/>
            <person name="Naumann T.A."/>
            <person name="Divon H.H."/>
            <person name="Lysoe E."/>
            <person name="Uhlig S."/>
            <person name="Proctor R.H."/>
        </authorList>
    </citation>
    <scope>NUCLEOTIDE SEQUENCE</scope>
    <source>
        <strain evidence="1">NRRL 45417</strain>
    </source>
</reference>
<reference evidence="1" key="2">
    <citation type="submission" date="2020-05" db="EMBL/GenBank/DDBJ databases">
        <authorList>
            <person name="Kim H.-S."/>
            <person name="Proctor R.H."/>
            <person name="Brown D.W."/>
        </authorList>
    </citation>
    <scope>NUCLEOTIDE SEQUENCE</scope>
    <source>
        <strain evidence="1">NRRL 45417</strain>
    </source>
</reference>
<evidence type="ECO:0000313" key="1">
    <source>
        <dbReference type="EMBL" id="KAF4959850.1"/>
    </source>
</evidence>
<sequence length="329" mass="37030">MSDSVIYLDLTEIHFDNLCKFGGTPQMLHALIAAQEEDVKCWSSCPSFGLFVHKLFFQSKNISHLGPLHPAGVASLEESEYSEEIRHRRETSPDNGLATVSHQMASLSPHPSKIFWPDYTDTDNMNYTRSAFPSENFPVSRTMGHLKDYEDNFVHRVAVNDSAGAPQREWLNTRLAFEEHLVVIEKVIQRQVEYCEKIASKSKSGSFNLGAYMDFTYFLPLINSAVLGMIKNGEFAIFEEDDEGLVYLRRNHKIDSRLIQLCPGDLNELSSGSVSTLRGNQPATVYSHAYIGDLLNVEDEDSRYTKGATGLVGGCGSFMQTRKWFISAY</sequence>
<gene>
    <name evidence="1" type="ORF">FGADI_1353</name>
</gene>
<comment type="caution">
    <text evidence="1">The sequence shown here is derived from an EMBL/GenBank/DDBJ whole genome shotgun (WGS) entry which is preliminary data.</text>
</comment>
<organism evidence="1 2">
    <name type="scientific">Fusarium gaditjirri</name>
    <dbReference type="NCBI Taxonomy" id="282569"/>
    <lineage>
        <taxon>Eukaryota</taxon>
        <taxon>Fungi</taxon>
        <taxon>Dikarya</taxon>
        <taxon>Ascomycota</taxon>
        <taxon>Pezizomycotina</taxon>
        <taxon>Sordariomycetes</taxon>
        <taxon>Hypocreomycetidae</taxon>
        <taxon>Hypocreales</taxon>
        <taxon>Nectriaceae</taxon>
        <taxon>Fusarium</taxon>
        <taxon>Fusarium nisikadoi species complex</taxon>
    </lineage>
</organism>
<dbReference type="EMBL" id="JABFAI010000029">
    <property type="protein sequence ID" value="KAF4959850.1"/>
    <property type="molecule type" value="Genomic_DNA"/>
</dbReference>